<protein>
    <recommendedName>
        <fullName evidence="3">Protease</fullName>
    </recommendedName>
</protein>
<evidence type="ECO:0000313" key="1">
    <source>
        <dbReference type="EMBL" id="GJD95652.1"/>
    </source>
</evidence>
<dbReference type="Proteomes" id="UP001055125">
    <property type="component" value="Unassembled WGS sequence"/>
</dbReference>
<comment type="caution">
    <text evidence="1">The sequence shown here is derived from an EMBL/GenBank/DDBJ whole genome shotgun (WGS) entry which is preliminary data.</text>
</comment>
<sequence>MTRPIFWALGVTACAAVWGVGLAERFDRPRSQPAPITAAALQVQAASAPETSSNALILHADAKGQFSTQATVDGMPLRMLVDTGATHCAFSEEDAERVGIRVYERDFTRKIQTANGTVAAAYVRIPMIRVGAISVRDVEAVVVPRGRLSTSLLGMSFLRRLSDVNMNKGRLTLRG</sequence>
<dbReference type="InterPro" id="IPR011969">
    <property type="entry name" value="Clan_AA_Asp_peptidase_C"/>
</dbReference>
<evidence type="ECO:0000313" key="2">
    <source>
        <dbReference type="Proteomes" id="UP001055125"/>
    </source>
</evidence>
<dbReference type="EMBL" id="BPQP01000042">
    <property type="protein sequence ID" value="GJD95652.1"/>
    <property type="molecule type" value="Genomic_DNA"/>
</dbReference>
<dbReference type="NCBIfam" id="TIGR02281">
    <property type="entry name" value="clan_AA_DTGA"/>
    <property type="match status" value="1"/>
</dbReference>
<organism evidence="1 2">
    <name type="scientific">Methylobacterium iners</name>
    <dbReference type="NCBI Taxonomy" id="418707"/>
    <lineage>
        <taxon>Bacteria</taxon>
        <taxon>Pseudomonadati</taxon>
        <taxon>Pseudomonadota</taxon>
        <taxon>Alphaproteobacteria</taxon>
        <taxon>Hyphomicrobiales</taxon>
        <taxon>Methylobacteriaceae</taxon>
        <taxon>Methylobacterium</taxon>
    </lineage>
</organism>
<reference evidence="1" key="2">
    <citation type="submission" date="2021-08" db="EMBL/GenBank/DDBJ databases">
        <authorList>
            <person name="Tani A."/>
            <person name="Ola A."/>
            <person name="Ogura Y."/>
            <person name="Katsura K."/>
            <person name="Hayashi T."/>
        </authorList>
    </citation>
    <scope>NUCLEOTIDE SEQUENCE</scope>
    <source>
        <strain evidence="1">DSM 19015</strain>
    </source>
</reference>
<evidence type="ECO:0008006" key="3">
    <source>
        <dbReference type="Google" id="ProtNLM"/>
    </source>
</evidence>
<dbReference type="CDD" id="cd05483">
    <property type="entry name" value="retropepsin_like_bacteria"/>
    <property type="match status" value="1"/>
</dbReference>
<dbReference type="Gene3D" id="2.40.70.10">
    <property type="entry name" value="Acid Proteases"/>
    <property type="match status" value="1"/>
</dbReference>
<dbReference type="InterPro" id="IPR001969">
    <property type="entry name" value="Aspartic_peptidase_AS"/>
</dbReference>
<keyword evidence="2" id="KW-1185">Reference proteome</keyword>
<gene>
    <name evidence="1" type="ORF">OCOJLMKI_2865</name>
</gene>
<dbReference type="InterPro" id="IPR021109">
    <property type="entry name" value="Peptidase_aspartic_dom_sf"/>
</dbReference>
<name>A0ABQ4S1I4_9HYPH</name>
<dbReference type="PROSITE" id="PS00141">
    <property type="entry name" value="ASP_PROTEASE"/>
    <property type="match status" value="1"/>
</dbReference>
<dbReference type="Pfam" id="PF13975">
    <property type="entry name" value="gag-asp_proteas"/>
    <property type="match status" value="1"/>
</dbReference>
<dbReference type="RefSeq" id="WP_238244795.1">
    <property type="nucleotide sequence ID" value="NZ_BPQP01000042.1"/>
</dbReference>
<dbReference type="InterPro" id="IPR034122">
    <property type="entry name" value="Retropepsin-like_bacterial"/>
</dbReference>
<accession>A0ABQ4S1I4</accession>
<reference evidence="1" key="1">
    <citation type="journal article" date="2021" name="Front. Microbiol.">
        <title>Comprehensive Comparative Genomics and Phenotyping of Methylobacterium Species.</title>
        <authorList>
            <person name="Alessa O."/>
            <person name="Ogura Y."/>
            <person name="Fujitani Y."/>
            <person name="Takami H."/>
            <person name="Hayashi T."/>
            <person name="Sahin N."/>
            <person name="Tani A."/>
        </authorList>
    </citation>
    <scope>NUCLEOTIDE SEQUENCE</scope>
    <source>
        <strain evidence="1">DSM 19015</strain>
    </source>
</reference>
<proteinExistence type="predicted"/>
<dbReference type="SUPFAM" id="SSF50630">
    <property type="entry name" value="Acid proteases"/>
    <property type="match status" value="1"/>
</dbReference>